<evidence type="ECO:0000256" key="6">
    <source>
        <dbReference type="ARBA" id="ARBA00022840"/>
    </source>
</evidence>
<sequence length="503" mass="53260">MTQTQGRLLGGRYRLGAPLGRGGMAVVWRAQDEMLGREVAVKTLDLTGPDSDNAGERFRREARATAALNHPHIVTVYDTGVEEHTAYLVMELLPGPTLAEQVRDSGPFAVEEVRIIGEEVASALQAAHDAGIVHRDIKPGNIAYAADGTAKVLDFGITQLVDEALGHGHQLTMTDTIVGTAEYLAPEQATGQRVDARADLYALGCVLTTLLTGTPPFSAPTPVAILMKHAHEVPPDVRDLRPDAPPDLAGLIAGLLAKDPAHRPQSGREVAELLRAHRAPALTEVLPAAAGGVAPPTVAPPPEPTEERWVEPAYRRDLEPERRESRAWVWLLLLALALAATGLWYLLQGRDDGGAETPSTTPTVSQTSEAPSETPTPTPTPETQTPNPTVTITTTPTPSATPTTPADTGAAVSAAVADFQSSLRDARQSGDIEADVAGTISDKLRDIDAKVRDEDAPAVSSLVDDIEKELSQAAEDGKLTQPGAAALAEPFDRLRQAADAYQP</sequence>
<reference evidence="13" key="2">
    <citation type="submission" date="2020-09" db="EMBL/GenBank/DDBJ databases">
        <authorList>
            <person name="Sun Q."/>
            <person name="Zhou Y."/>
        </authorList>
    </citation>
    <scope>NUCLEOTIDE SEQUENCE</scope>
    <source>
        <strain evidence="13">CGMCC 1.10749</strain>
    </source>
</reference>
<dbReference type="EMBL" id="BMEA01000001">
    <property type="protein sequence ID" value="GGB66826.1"/>
    <property type="molecule type" value="Genomic_DNA"/>
</dbReference>
<feature type="domain" description="Protein kinase" evidence="12">
    <location>
        <begin position="13"/>
        <end position="282"/>
    </location>
</feature>
<dbReference type="Gene3D" id="1.10.510.10">
    <property type="entry name" value="Transferase(Phosphotransferase) domain 1"/>
    <property type="match status" value="1"/>
</dbReference>
<dbReference type="Pfam" id="PF00069">
    <property type="entry name" value="Pkinase"/>
    <property type="match status" value="1"/>
</dbReference>
<dbReference type="InterPro" id="IPR000719">
    <property type="entry name" value="Prot_kinase_dom"/>
</dbReference>
<comment type="catalytic activity">
    <reaction evidence="7">
        <text>L-threonyl-[protein] + ATP = O-phospho-L-threonyl-[protein] + ADP + H(+)</text>
        <dbReference type="Rhea" id="RHEA:46608"/>
        <dbReference type="Rhea" id="RHEA-COMP:11060"/>
        <dbReference type="Rhea" id="RHEA-COMP:11605"/>
        <dbReference type="ChEBI" id="CHEBI:15378"/>
        <dbReference type="ChEBI" id="CHEBI:30013"/>
        <dbReference type="ChEBI" id="CHEBI:30616"/>
        <dbReference type="ChEBI" id="CHEBI:61977"/>
        <dbReference type="ChEBI" id="CHEBI:456216"/>
        <dbReference type="EC" id="2.7.11.1"/>
    </reaction>
</comment>
<accession>A0A8H9FRF5</accession>
<comment type="caution">
    <text evidence="13">The sequence shown here is derived from an EMBL/GenBank/DDBJ whole genome shotgun (WGS) entry which is preliminary data.</text>
</comment>
<dbReference type="InterPro" id="IPR017441">
    <property type="entry name" value="Protein_kinase_ATP_BS"/>
</dbReference>
<protein>
    <recommendedName>
        <fullName evidence="1">non-specific serine/threonine protein kinase</fullName>
        <ecNumber evidence="1">2.7.11.1</ecNumber>
    </recommendedName>
</protein>
<proteinExistence type="predicted"/>
<keyword evidence="6 9" id="KW-0067">ATP-binding</keyword>
<dbReference type="PANTHER" id="PTHR43289">
    <property type="entry name" value="MITOGEN-ACTIVATED PROTEIN KINASE KINASE KINASE 20-RELATED"/>
    <property type="match status" value="1"/>
</dbReference>
<dbReference type="FunFam" id="3.30.200.20:FF:000035">
    <property type="entry name" value="Serine/threonine protein kinase Stk1"/>
    <property type="match status" value="1"/>
</dbReference>
<dbReference type="InterPro" id="IPR011009">
    <property type="entry name" value="Kinase-like_dom_sf"/>
</dbReference>
<feature type="region of interest" description="Disordered" evidence="10">
    <location>
        <begin position="354"/>
        <end position="409"/>
    </location>
</feature>
<evidence type="ECO:0000313" key="14">
    <source>
        <dbReference type="Proteomes" id="UP000628079"/>
    </source>
</evidence>
<evidence type="ECO:0000313" key="13">
    <source>
        <dbReference type="EMBL" id="GGB66826.1"/>
    </source>
</evidence>
<dbReference type="SUPFAM" id="SSF56112">
    <property type="entry name" value="Protein kinase-like (PK-like)"/>
    <property type="match status" value="1"/>
</dbReference>
<dbReference type="EC" id="2.7.11.1" evidence="1"/>
<dbReference type="PANTHER" id="PTHR43289:SF6">
    <property type="entry name" value="SERINE_THREONINE-PROTEIN KINASE NEKL-3"/>
    <property type="match status" value="1"/>
</dbReference>
<dbReference type="SMART" id="SM00220">
    <property type="entry name" value="S_TKc"/>
    <property type="match status" value="1"/>
</dbReference>
<dbReference type="Proteomes" id="UP000628079">
    <property type="component" value="Unassembled WGS sequence"/>
</dbReference>
<comment type="catalytic activity">
    <reaction evidence="8">
        <text>L-seryl-[protein] + ATP = O-phospho-L-seryl-[protein] + ADP + H(+)</text>
        <dbReference type="Rhea" id="RHEA:17989"/>
        <dbReference type="Rhea" id="RHEA-COMP:9863"/>
        <dbReference type="Rhea" id="RHEA-COMP:11604"/>
        <dbReference type="ChEBI" id="CHEBI:15378"/>
        <dbReference type="ChEBI" id="CHEBI:29999"/>
        <dbReference type="ChEBI" id="CHEBI:30616"/>
        <dbReference type="ChEBI" id="CHEBI:83421"/>
        <dbReference type="ChEBI" id="CHEBI:456216"/>
        <dbReference type="EC" id="2.7.11.1"/>
    </reaction>
</comment>
<dbReference type="PROSITE" id="PS50011">
    <property type="entry name" value="PROTEIN_KINASE_DOM"/>
    <property type="match status" value="1"/>
</dbReference>
<evidence type="ECO:0000256" key="9">
    <source>
        <dbReference type="PROSITE-ProRule" id="PRU10141"/>
    </source>
</evidence>
<keyword evidence="11" id="KW-0812">Transmembrane</keyword>
<keyword evidence="11" id="KW-1133">Transmembrane helix</keyword>
<dbReference type="FunFam" id="1.10.510.10:FF:000021">
    <property type="entry name" value="Serine/threonine protein kinase"/>
    <property type="match status" value="1"/>
</dbReference>
<name>A0A8H9FRF5_9MICO</name>
<keyword evidence="2" id="KW-0723">Serine/threonine-protein kinase</keyword>
<feature type="compositionally biased region" description="Low complexity" evidence="10">
    <location>
        <begin position="357"/>
        <end position="373"/>
    </location>
</feature>
<dbReference type="GO" id="GO:0005524">
    <property type="term" value="F:ATP binding"/>
    <property type="evidence" value="ECO:0007669"/>
    <property type="project" value="UniProtKB-UniRule"/>
</dbReference>
<reference evidence="13" key="1">
    <citation type="journal article" date="2014" name="Int. J. Syst. Evol. Microbiol.">
        <title>Complete genome sequence of Corynebacterium casei LMG S-19264T (=DSM 44701T), isolated from a smear-ripened cheese.</title>
        <authorList>
            <consortium name="US DOE Joint Genome Institute (JGI-PGF)"/>
            <person name="Walter F."/>
            <person name="Albersmeier A."/>
            <person name="Kalinowski J."/>
            <person name="Ruckert C."/>
        </authorList>
    </citation>
    <scope>NUCLEOTIDE SEQUENCE</scope>
    <source>
        <strain evidence="13">CGMCC 1.10749</strain>
    </source>
</reference>
<evidence type="ECO:0000256" key="8">
    <source>
        <dbReference type="ARBA" id="ARBA00048679"/>
    </source>
</evidence>
<dbReference type="PROSITE" id="PS00107">
    <property type="entry name" value="PROTEIN_KINASE_ATP"/>
    <property type="match status" value="1"/>
</dbReference>
<evidence type="ECO:0000256" key="10">
    <source>
        <dbReference type="SAM" id="MobiDB-lite"/>
    </source>
</evidence>
<evidence type="ECO:0000256" key="11">
    <source>
        <dbReference type="SAM" id="Phobius"/>
    </source>
</evidence>
<evidence type="ECO:0000256" key="5">
    <source>
        <dbReference type="ARBA" id="ARBA00022777"/>
    </source>
</evidence>
<keyword evidence="11" id="KW-0472">Membrane</keyword>
<keyword evidence="4 9" id="KW-0547">Nucleotide-binding</keyword>
<keyword evidence="5" id="KW-0418">Kinase</keyword>
<evidence type="ECO:0000256" key="7">
    <source>
        <dbReference type="ARBA" id="ARBA00047899"/>
    </source>
</evidence>
<evidence type="ECO:0000259" key="12">
    <source>
        <dbReference type="PROSITE" id="PS50011"/>
    </source>
</evidence>
<organism evidence="13 14">
    <name type="scientific">Knoellia flava</name>
    <dbReference type="NCBI Taxonomy" id="913969"/>
    <lineage>
        <taxon>Bacteria</taxon>
        <taxon>Bacillati</taxon>
        <taxon>Actinomycetota</taxon>
        <taxon>Actinomycetes</taxon>
        <taxon>Micrococcales</taxon>
        <taxon>Intrasporangiaceae</taxon>
        <taxon>Knoellia</taxon>
    </lineage>
</organism>
<dbReference type="AlphaFoldDB" id="A0A8H9FRF5"/>
<keyword evidence="3" id="KW-0808">Transferase</keyword>
<dbReference type="Gene3D" id="3.30.200.20">
    <property type="entry name" value="Phosphorylase Kinase, domain 1"/>
    <property type="match status" value="1"/>
</dbReference>
<feature type="compositionally biased region" description="Low complexity" evidence="10">
    <location>
        <begin position="381"/>
        <end position="409"/>
    </location>
</feature>
<evidence type="ECO:0000256" key="3">
    <source>
        <dbReference type="ARBA" id="ARBA00022679"/>
    </source>
</evidence>
<dbReference type="GO" id="GO:0004674">
    <property type="term" value="F:protein serine/threonine kinase activity"/>
    <property type="evidence" value="ECO:0007669"/>
    <property type="project" value="UniProtKB-KW"/>
</dbReference>
<evidence type="ECO:0000256" key="2">
    <source>
        <dbReference type="ARBA" id="ARBA00022527"/>
    </source>
</evidence>
<dbReference type="RefSeq" id="WP_188450332.1">
    <property type="nucleotide sequence ID" value="NZ_BMEA01000001.1"/>
</dbReference>
<gene>
    <name evidence="13" type="ORF">GCM10011314_02520</name>
</gene>
<feature type="binding site" evidence="9">
    <location>
        <position position="42"/>
    </location>
    <ligand>
        <name>ATP</name>
        <dbReference type="ChEBI" id="CHEBI:30616"/>
    </ligand>
</feature>
<evidence type="ECO:0000256" key="1">
    <source>
        <dbReference type="ARBA" id="ARBA00012513"/>
    </source>
</evidence>
<dbReference type="CDD" id="cd14014">
    <property type="entry name" value="STKc_PknB_like"/>
    <property type="match status" value="1"/>
</dbReference>
<evidence type="ECO:0000256" key="4">
    <source>
        <dbReference type="ARBA" id="ARBA00022741"/>
    </source>
</evidence>
<feature type="transmembrane region" description="Helical" evidence="11">
    <location>
        <begin position="327"/>
        <end position="347"/>
    </location>
</feature>
<dbReference type="GO" id="GO:0045717">
    <property type="term" value="P:negative regulation of fatty acid biosynthetic process"/>
    <property type="evidence" value="ECO:0007669"/>
    <property type="project" value="UniProtKB-ARBA"/>
</dbReference>